<evidence type="ECO:0000256" key="4">
    <source>
        <dbReference type="SAM" id="Coils"/>
    </source>
</evidence>
<dbReference type="EMBL" id="HBUF01249338">
    <property type="protein sequence ID" value="CAG6679521.1"/>
    <property type="molecule type" value="Transcribed_RNA"/>
</dbReference>
<dbReference type="Pfam" id="PF10475">
    <property type="entry name" value="Vps54_N"/>
    <property type="match status" value="1"/>
</dbReference>
<evidence type="ECO:0000256" key="5">
    <source>
        <dbReference type="SAM" id="MobiDB-lite"/>
    </source>
</evidence>
<proteinExistence type="predicted"/>
<dbReference type="GO" id="GO:0015031">
    <property type="term" value="P:protein transport"/>
    <property type="evidence" value="ECO:0007669"/>
    <property type="project" value="UniProtKB-KW"/>
</dbReference>
<name>A0A8D9EKP9_9HEMI</name>
<dbReference type="GO" id="GO:0005829">
    <property type="term" value="C:cytosol"/>
    <property type="evidence" value="ECO:0007669"/>
    <property type="project" value="GOC"/>
</dbReference>
<evidence type="ECO:0000259" key="6">
    <source>
        <dbReference type="Pfam" id="PF10474"/>
    </source>
</evidence>
<feature type="coiled-coil region" evidence="4">
    <location>
        <begin position="81"/>
        <end position="111"/>
    </location>
</feature>
<dbReference type="GO" id="GO:0000149">
    <property type="term" value="F:SNARE binding"/>
    <property type="evidence" value="ECO:0007669"/>
    <property type="project" value="TreeGrafter"/>
</dbReference>
<dbReference type="EMBL" id="HBUF01546168">
    <property type="protein sequence ID" value="CAG6757002.1"/>
    <property type="molecule type" value="Transcribed_RNA"/>
</dbReference>
<protein>
    <submittedName>
        <fullName evidence="8">Syndetin</fullName>
    </submittedName>
</protein>
<organism evidence="8">
    <name type="scientific">Cacopsylla melanoneura</name>
    <dbReference type="NCBI Taxonomy" id="428564"/>
    <lineage>
        <taxon>Eukaryota</taxon>
        <taxon>Metazoa</taxon>
        <taxon>Ecdysozoa</taxon>
        <taxon>Arthropoda</taxon>
        <taxon>Hexapoda</taxon>
        <taxon>Insecta</taxon>
        <taxon>Pterygota</taxon>
        <taxon>Neoptera</taxon>
        <taxon>Paraneoptera</taxon>
        <taxon>Hemiptera</taxon>
        <taxon>Sternorrhyncha</taxon>
        <taxon>Psylloidea</taxon>
        <taxon>Psyllidae</taxon>
        <taxon>Psyllinae</taxon>
        <taxon>Cacopsylla</taxon>
    </lineage>
</organism>
<dbReference type="EMBL" id="HBUF01546169">
    <property type="protein sequence ID" value="CAG6757003.1"/>
    <property type="molecule type" value="Transcribed_RNA"/>
</dbReference>
<dbReference type="EMBL" id="HBUF01546167">
    <property type="protein sequence ID" value="CAG6757001.1"/>
    <property type="molecule type" value="Transcribed_RNA"/>
</dbReference>
<dbReference type="EMBL" id="HBUF01249337">
    <property type="protein sequence ID" value="CAG6679519.1"/>
    <property type="molecule type" value="Transcribed_RNA"/>
</dbReference>
<keyword evidence="3 4" id="KW-0175">Coiled coil</keyword>
<dbReference type="GO" id="GO:1990745">
    <property type="term" value="C:EARP complex"/>
    <property type="evidence" value="ECO:0007669"/>
    <property type="project" value="InterPro"/>
</dbReference>
<dbReference type="InterPro" id="IPR040047">
    <property type="entry name" value="VPS50"/>
</dbReference>
<evidence type="ECO:0000313" key="8">
    <source>
        <dbReference type="EMBL" id="CAG6757002.1"/>
    </source>
</evidence>
<dbReference type="GO" id="GO:0042147">
    <property type="term" value="P:retrograde transport, endosome to Golgi"/>
    <property type="evidence" value="ECO:0007669"/>
    <property type="project" value="InterPro"/>
</dbReference>
<feature type="region of interest" description="Disordered" evidence="5">
    <location>
        <begin position="548"/>
        <end position="567"/>
    </location>
</feature>
<dbReference type="InterPro" id="IPR019514">
    <property type="entry name" value="Syndetin_C"/>
</dbReference>
<accession>A0A8D9EKP9</accession>
<keyword evidence="1" id="KW-0813">Transport</keyword>
<dbReference type="PANTHER" id="PTHR13258:SF0">
    <property type="entry name" value="SYNDETIN"/>
    <property type="match status" value="1"/>
</dbReference>
<evidence type="ECO:0000256" key="3">
    <source>
        <dbReference type="ARBA" id="ARBA00023054"/>
    </source>
</evidence>
<dbReference type="EMBL" id="HBUF01017538">
    <property type="protein sequence ID" value="CAG6610236.1"/>
    <property type="molecule type" value="Transcribed_RNA"/>
</dbReference>
<dbReference type="InterPro" id="IPR019515">
    <property type="entry name" value="VPS54_N"/>
</dbReference>
<dbReference type="PANTHER" id="PTHR13258">
    <property type="entry name" value="SYNDETIN"/>
    <property type="match status" value="1"/>
</dbReference>
<dbReference type="EMBL" id="HBUF01346801">
    <property type="protein sequence ID" value="CAG6710248.1"/>
    <property type="molecule type" value="Transcribed_RNA"/>
</dbReference>
<feature type="domain" description="Vacuolar protein sorting-associated protein 54 N-terminal" evidence="7">
    <location>
        <begin position="60"/>
        <end position="351"/>
    </location>
</feature>
<evidence type="ECO:0000259" key="7">
    <source>
        <dbReference type="Pfam" id="PF10475"/>
    </source>
</evidence>
<dbReference type="GO" id="GO:0032456">
    <property type="term" value="P:endocytic recycling"/>
    <property type="evidence" value="ECO:0007669"/>
    <property type="project" value="InterPro"/>
</dbReference>
<dbReference type="EMBL" id="HBUF01346803">
    <property type="protein sequence ID" value="CAG6710250.1"/>
    <property type="molecule type" value="Transcribed_RNA"/>
</dbReference>
<feature type="domain" description="Syndetin C-terminal" evidence="6">
    <location>
        <begin position="687"/>
        <end position="924"/>
    </location>
</feature>
<dbReference type="AlphaFoldDB" id="A0A8D9EKP9"/>
<evidence type="ECO:0000256" key="1">
    <source>
        <dbReference type="ARBA" id="ARBA00022448"/>
    </source>
</evidence>
<dbReference type="EMBL" id="HBUF01249339">
    <property type="protein sequence ID" value="CAG6679523.1"/>
    <property type="molecule type" value="Transcribed_RNA"/>
</dbReference>
<dbReference type="Pfam" id="PF10474">
    <property type="entry name" value="Syndetin_C"/>
    <property type="match status" value="1"/>
</dbReference>
<keyword evidence="2" id="KW-0653">Protein transport</keyword>
<reference evidence="8" key="1">
    <citation type="submission" date="2021-05" db="EMBL/GenBank/DDBJ databases">
        <authorList>
            <person name="Alioto T."/>
            <person name="Alioto T."/>
            <person name="Gomez Garrido J."/>
        </authorList>
    </citation>
    <scope>NUCLEOTIDE SEQUENCE</scope>
</reference>
<evidence type="ECO:0000256" key="2">
    <source>
        <dbReference type="ARBA" id="ARBA00022927"/>
    </source>
</evidence>
<sequence length="931" mass="106804">MEDFKFKLKGLIQKQPYQIPVVSPNSSYYLTDQSEDEQLDENIEPSDDKISQTQREGDVIKLIEPIFFSDDDNVNIFQYELEKLKNSIDDVDELQKNMKALTAQHQTVCKQVVDLINQKQEQFNAQFEGFQEIQSQLSTSLLLCQSTRSKLSYANSLYTTSSLNILSTFRRRNVTLDLLKSFNSIKALLQTEQKLNQLLLEENYPSAISLILECTQVTHTQGLKHFSCIAALSSKLQDNLVMTEEYLDEVLSKICIQFKSDVYSKLQVAYTLLGKSRVAVDQLLMHFTSTVHNTAFSTTQRYVDKKYLTGTKKQYGDLCKCIEESKVLPCLTILCKSMWIILHNYYKVVKWHEKNTNISASDPEDFEVNLNKQYVHQKLQGGFTRLWNDVQGRVSVLILSSTLSSFKLDDFLQVLAIVHKLTLIGEEFCSSDSMELHNSIKTQSSNYFTKYHTKCLDELRIFLENEAWTPCPVKNDFSILHLQEFRSLRHSIRNASRTLSSGASNDDSSVSGGTFYFSADSDTSCPFDQPLHAPPLVEPEDILQDIPDDPSGYYSDDSEDGHSKNTGYDSHIKQTSCLTNTSLSILRLCGKYLQMSKYLKLIASTVIYSLFQLFEYYLYIVYQFFSRDQTSGKIVSVTSLKLQSVLKRIKENLIHSHDSAAPINISDRVALAEISVEVDLRNPDTEFGLTERVVAVESLVFLSSQFQLLHNYLKCLLSDQTNNTLHQFYTQTMSVVTDLRKPVYACVAWKSVDTQQILLMMSRVDWEVSDIIEKHSPYVDYIVQSLQVFIKKVETVRDQSEVQFPSAVITVLWENLITLVVRVLIEGFSCARKCSSGGRALMQLDWVQLSTKLSEMSQLKLPLPLQPLIDSYLKAYYMQESALEEYLRSQFTEYSHRQLESLVLCSLVCQNDKKTRQRLLTQLEEQKSHDR</sequence>